<dbReference type="Pfam" id="PF00106">
    <property type="entry name" value="adh_short"/>
    <property type="match status" value="1"/>
</dbReference>
<keyword evidence="2" id="KW-0560">Oxidoreductase</keyword>
<dbReference type="PANTHER" id="PTHR43391">
    <property type="entry name" value="RETINOL DEHYDROGENASE-RELATED"/>
    <property type="match status" value="1"/>
</dbReference>
<dbReference type="EMBL" id="VTFX01000003">
    <property type="protein sequence ID" value="KAD3720736.1"/>
    <property type="molecule type" value="Genomic_DNA"/>
</dbReference>
<keyword evidence="6" id="KW-1185">Reference proteome</keyword>
<feature type="domain" description="Ketoreductase" evidence="4">
    <location>
        <begin position="7"/>
        <end position="194"/>
    </location>
</feature>
<dbReference type="CDD" id="cd05233">
    <property type="entry name" value="SDR_c"/>
    <property type="match status" value="1"/>
</dbReference>
<dbReference type="Proteomes" id="UP000326852">
    <property type="component" value="Unassembled WGS sequence"/>
</dbReference>
<dbReference type="PRINTS" id="PR00080">
    <property type="entry name" value="SDRFAMILY"/>
</dbReference>
<reference evidence="5 6" key="1">
    <citation type="submission" date="2019-08" db="EMBL/GenBank/DDBJ databases">
        <title>Arthrobacter sp. nov., isolated from plateau pika and Tibetan wild ass.</title>
        <authorList>
            <person name="Ge Y."/>
        </authorList>
    </citation>
    <scope>NUCLEOTIDE SEQUENCE [LARGE SCALE GENOMIC DNA]</scope>
    <source>
        <strain evidence="5 6">785</strain>
    </source>
</reference>
<evidence type="ECO:0000256" key="3">
    <source>
        <dbReference type="RuleBase" id="RU000363"/>
    </source>
</evidence>
<dbReference type="AlphaFoldDB" id="A0A5N6MQJ0"/>
<dbReference type="InterPro" id="IPR036291">
    <property type="entry name" value="NAD(P)-bd_dom_sf"/>
</dbReference>
<evidence type="ECO:0000256" key="2">
    <source>
        <dbReference type="ARBA" id="ARBA00023002"/>
    </source>
</evidence>
<gene>
    <name evidence="5" type="ORF">GD627_07140</name>
</gene>
<protein>
    <submittedName>
        <fullName evidence="5">SDR family NAD(P)-dependent oxidoreductase</fullName>
    </submittedName>
</protein>
<dbReference type="SMART" id="SM00822">
    <property type="entry name" value="PKS_KR"/>
    <property type="match status" value="1"/>
</dbReference>
<comment type="caution">
    <text evidence="5">The sequence shown here is derived from an EMBL/GenBank/DDBJ whole genome shotgun (WGS) entry which is preliminary data.</text>
</comment>
<accession>A0A5N6MQJ0</accession>
<name>A0A5N6MQJ0_9MICC</name>
<comment type="similarity">
    <text evidence="1 3">Belongs to the short-chain dehydrogenases/reductases (SDR) family.</text>
</comment>
<sequence length="281" mass="29917">MKDFSGKVTVVTGGASGMGLAMARRFLADGAKVVIADIEQSALDTAVRDLDPTGERVLGVRTDVSSSESLQQLADKTVDAFGGVDILCNNAGVETGGPIADVTEQAWRWVMDVNFFGVLNGCRIFLPLLEQRPEAHIVNTASVAAFATGTPTMAPYCASKFAVLGFSESLEIELRSHGSTVGVSVLAPGPVKTRMTEAERNKPDSVKVSTDPERQKVIENLARKTAEVGMEPADVADMVAESIRDNRFFILTHPEIAVQGVRTRLAWMETGTPPAPRTAGA</sequence>
<evidence type="ECO:0000259" key="4">
    <source>
        <dbReference type="SMART" id="SM00822"/>
    </source>
</evidence>
<dbReference type="InterPro" id="IPR002347">
    <property type="entry name" value="SDR_fam"/>
</dbReference>
<evidence type="ECO:0000256" key="1">
    <source>
        <dbReference type="ARBA" id="ARBA00006484"/>
    </source>
</evidence>
<dbReference type="Gene3D" id="3.40.50.720">
    <property type="entry name" value="NAD(P)-binding Rossmann-like Domain"/>
    <property type="match status" value="1"/>
</dbReference>
<dbReference type="InterPro" id="IPR057326">
    <property type="entry name" value="KR_dom"/>
</dbReference>
<dbReference type="GO" id="GO:0016491">
    <property type="term" value="F:oxidoreductase activity"/>
    <property type="evidence" value="ECO:0007669"/>
    <property type="project" value="UniProtKB-KW"/>
</dbReference>
<evidence type="ECO:0000313" key="6">
    <source>
        <dbReference type="Proteomes" id="UP000326852"/>
    </source>
</evidence>
<dbReference type="PRINTS" id="PR00081">
    <property type="entry name" value="GDHRDH"/>
</dbReference>
<proteinExistence type="inferred from homology"/>
<dbReference type="PANTHER" id="PTHR43391:SF26">
    <property type="entry name" value="BLL7251 PROTEIN"/>
    <property type="match status" value="1"/>
</dbReference>
<evidence type="ECO:0000313" key="5">
    <source>
        <dbReference type="EMBL" id="KAD3720736.1"/>
    </source>
</evidence>
<organism evidence="5 6">
    <name type="scientific">Arthrobacter yangruifuii</name>
    <dbReference type="NCBI Taxonomy" id="2606616"/>
    <lineage>
        <taxon>Bacteria</taxon>
        <taxon>Bacillati</taxon>
        <taxon>Actinomycetota</taxon>
        <taxon>Actinomycetes</taxon>
        <taxon>Micrococcales</taxon>
        <taxon>Micrococcaceae</taxon>
        <taxon>Arthrobacter</taxon>
    </lineage>
</organism>
<dbReference type="SUPFAM" id="SSF51735">
    <property type="entry name" value="NAD(P)-binding Rossmann-fold domains"/>
    <property type="match status" value="1"/>
</dbReference>
<dbReference type="FunFam" id="3.40.50.720:FF:000084">
    <property type="entry name" value="Short-chain dehydrogenase reductase"/>
    <property type="match status" value="1"/>
</dbReference>